<feature type="transmembrane region" description="Helical" evidence="1">
    <location>
        <begin position="21"/>
        <end position="39"/>
    </location>
</feature>
<dbReference type="SUPFAM" id="SSF141571">
    <property type="entry name" value="Pentapeptide repeat-like"/>
    <property type="match status" value="1"/>
</dbReference>
<dbReference type="InterPro" id="IPR051082">
    <property type="entry name" value="Pentapeptide-BTB/POZ_domain"/>
</dbReference>
<dbReference type="AlphaFoldDB" id="A0A951UR78"/>
<protein>
    <submittedName>
        <fullName evidence="2">Pentapeptide repeat-containing protein</fullName>
    </submittedName>
</protein>
<dbReference type="PANTHER" id="PTHR14136">
    <property type="entry name" value="BTB_POZ DOMAIN-CONTAINING PROTEIN KCTD9"/>
    <property type="match status" value="1"/>
</dbReference>
<organism evidence="2 3">
    <name type="scientific">Cyanomargarita calcarea GSE-NOS-MK-12-04C</name>
    <dbReference type="NCBI Taxonomy" id="2839659"/>
    <lineage>
        <taxon>Bacteria</taxon>
        <taxon>Bacillati</taxon>
        <taxon>Cyanobacteriota</taxon>
        <taxon>Cyanophyceae</taxon>
        <taxon>Nostocales</taxon>
        <taxon>Cyanomargaritaceae</taxon>
        <taxon>Cyanomargarita</taxon>
    </lineage>
</organism>
<feature type="transmembrane region" description="Helical" evidence="1">
    <location>
        <begin position="82"/>
        <end position="101"/>
    </location>
</feature>
<dbReference type="Proteomes" id="UP000729701">
    <property type="component" value="Unassembled WGS sequence"/>
</dbReference>
<dbReference type="Gene3D" id="2.160.20.80">
    <property type="entry name" value="E3 ubiquitin-protein ligase SopA"/>
    <property type="match status" value="1"/>
</dbReference>
<reference evidence="2" key="1">
    <citation type="submission" date="2021-05" db="EMBL/GenBank/DDBJ databases">
        <authorList>
            <person name="Pietrasiak N."/>
            <person name="Ward R."/>
            <person name="Stajich J.E."/>
            <person name="Kurbessoian T."/>
        </authorList>
    </citation>
    <scope>NUCLEOTIDE SEQUENCE</scope>
    <source>
        <strain evidence="2">GSE-NOS-MK-12-04C</strain>
    </source>
</reference>
<keyword evidence="1" id="KW-1133">Transmembrane helix</keyword>
<keyword evidence="1" id="KW-0812">Transmembrane</keyword>
<sequence>MKSKLTPLQRAIPSKVIPKGIALFGGISILIAILYQFAWSGFGQYSNKSESIQEVINPKNGKIIKLKKEATYFQSSKTLWDWIGLAGVVSTGMIPFVLHQFQQNQEKLAKKYKDDEDARARKREDGEKQRARKLLNEEALQAYFDRMSVLLLDKNLKISSADTPKHIEALKVARARTLSILRRLDGYGNHKGSVIWFLIELELITQPKLNLSDANLNGANIRGANLSNAQLTYASFQGANLMEVDFRDADLSNATFRNAVFRQTDLRGALLLHTDFRYAQLGNRETNLSHAKLNGADLSNANLEGVDLGSANLGGAKLIKTNLKNANLGQVDLTDTDLNGANLTGVKYITPSQVKSAKNWDKATYSPFLSKELGLSKTNVTNKGNQ</sequence>
<accession>A0A951UR78</accession>
<dbReference type="PANTHER" id="PTHR14136:SF17">
    <property type="entry name" value="BTB_POZ DOMAIN-CONTAINING PROTEIN KCTD9"/>
    <property type="match status" value="1"/>
</dbReference>
<dbReference type="InterPro" id="IPR001646">
    <property type="entry name" value="5peptide_repeat"/>
</dbReference>
<proteinExistence type="predicted"/>
<evidence type="ECO:0000256" key="1">
    <source>
        <dbReference type="SAM" id="Phobius"/>
    </source>
</evidence>
<evidence type="ECO:0000313" key="2">
    <source>
        <dbReference type="EMBL" id="MBW4666432.1"/>
    </source>
</evidence>
<name>A0A951UR78_9CYAN</name>
<dbReference type="EMBL" id="JAHHGZ010000003">
    <property type="protein sequence ID" value="MBW4666432.1"/>
    <property type="molecule type" value="Genomic_DNA"/>
</dbReference>
<dbReference type="Pfam" id="PF00805">
    <property type="entry name" value="Pentapeptide"/>
    <property type="match status" value="3"/>
</dbReference>
<comment type="caution">
    <text evidence="2">The sequence shown here is derived from an EMBL/GenBank/DDBJ whole genome shotgun (WGS) entry which is preliminary data.</text>
</comment>
<reference evidence="2" key="2">
    <citation type="journal article" date="2022" name="Microbiol. Resour. Announc.">
        <title>Metagenome Sequencing to Explore Phylogenomics of Terrestrial Cyanobacteria.</title>
        <authorList>
            <person name="Ward R.D."/>
            <person name="Stajich J.E."/>
            <person name="Johansen J.R."/>
            <person name="Huntemann M."/>
            <person name="Clum A."/>
            <person name="Foster B."/>
            <person name="Foster B."/>
            <person name="Roux S."/>
            <person name="Palaniappan K."/>
            <person name="Varghese N."/>
            <person name="Mukherjee S."/>
            <person name="Reddy T.B.K."/>
            <person name="Daum C."/>
            <person name="Copeland A."/>
            <person name="Chen I.A."/>
            <person name="Ivanova N.N."/>
            <person name="Kyrpides N.C."/>
            <person name="Shapiro N."/>
            <person name="Eloe-Fadrosh E.A."/>
            <person name="Pietrasiak N."/>
        </authorList>
    </citation>
    <scope>NUCLEOTIDE SEQUENCE</scope>
    <source>
        <strain evidence="2">GSE-NOS-MK-12-04C</strain>
    </source>
</reference>
<keyword evidence="1" id="KW-0472">Membrane</keyword>
<gene>
    <name evidence="2" type="ORF">KME60_03040</name>
</gene>
<evidence type="ECO:0000313" key="3">
    <source>
        <dbReference type="Proteomes" id="UP000729701"/>
    </source>
</evidence>